<dbReference type="Proteomes" id="UP000236642">
    <property type="component" value="Unassembled WGS sequence"/>
</dbReference>
<reference evidence="2" key="1">
    <citation type="submission" date="2017-09" db="EMBL/GenBank/DDBJ databases">
        <title>Metaegenomics of thermophilic ammonia-oxidizing enrichment culture.</title>
        <authorList>
            <person name="Kato S."/>
            <person name="Suzuki K."/>
        </authorList>
    </citation>
    <scope>NUCLEOTIDE SEQUENCE [LARGE SCALE GENOMIC DNA]</scope>
</reference>
<dbReference type="EMBL" id="BEHY01000082">
    <property type="protein sequence ID" value="GBD09930.1"/>
    <property type="molecule type" value="Genomic_DNA"/>
</dbReference>
<evidence type="ECO:0000313" key="2">
    <source>
        <dbReference type="Proteomes" id="UP000236642"/>
    </source>
</evidence>
<name>A0A2H5Y931_9CHLR</name>
<keyword evidence="1" id="KW-0808">Transferase</keyword>
<dbReference type="GO" id="GO:0102710">
    <property type="term" value="F:D-inositol-3-phosphate glycosyltransferase activity"/>
    <property type="evidence" value="ECO:0007669"/>
    <property type="project" value="UniProtKB-EC"/>
</dbReference>
<dbReference type="Gene3D" id="3.40.50.2000">
    <property type="entry name" value="Glycogen Phosphorylase B"/>
    <property type="match status" value="2"/>
</dbReference>
<keyword evidence="1" id="KW-0328">Glycosyltransferase</keyword>
<dbReference type="SUPFAM" id="SSF53756">
    <property type="entry name" value="UDP-Glycosyltransferase/glycogen phosphorylase"/>
    <property type="match status" value="1"/>
</dbReference>
<gene>
    <name evidence="1" type="primary">mshA_8</name>
    <name evidence="1" type="ORF">HRbin22_02192</name>
</gene>
<dbReference type="PANTHER" id="PTHR12526">
    <property type="entry name" value="GLYCOSYLTRANSFERASE"/>
    <property type="match status" value="1"/>
</dbReference>
<comment type="caution">
    <text evidence="1">The sequence shown here is derived from an EMBL/GenBank/DDBJ whole genome shotgun (WGS) entry which is preliminary data.</text>
</comment>
<proteinExistence type="predicted"/>
<accession>A0A2H5Y931</accession>
<organism evidence="1 2">
    <name type="scientific">Candidatus Thermoflexus japonica</name>
    <dbReference type="NCBI Taxonomy" id="2035417"/>
    <lineage>
        <taxon>Bacteria</taxon>
        <taxon>Bacillati</taxon>
        <taxon>Chloroflexota</taxon>
        <taxon>Thermoflexia</taxon>
        <taxon>Thermoflexales</taxon>
        <taxon>Thermoflexaceae</taxon>
        <taxon>Thermoflexus</taxon>
    </lineage>
</organism>
<dbReference type="PANTHER" id="PTHR12526:SF572">
    <property type="entry name" value="BLL5144 PROTEIN"/>
    <property type="match status" value="1"/>
</dbReference>
<protein>
    <submittedName>
        <fullName evidence="1">D-inositol-3-phosphate glycosyltransferase</fullName>
        <ecNumber evidence="1">2.4.1.250</ecNumber>
    </submittedName>
</protein>
<dbReference type="EC" id="2.4.1.250" evidence="1"/>
<dbReference type="Pfam" id="PF13692">
    <property type="entry name" value="Glyco_trans_1_4"/>
    <property type="match status" value="1"/>
</dbReference>
<sequence length="387" mass="43169">MDLAVITPFPPPLTGIRLYGLHLCQAMARTGHPARIVILTETSDRSREREVYPPCLEIHRTWRGDHPAAGFQLLRGLKRVGLRRVWVNFGFSTFGTSPVALFSTLVGLTVAARQGWAMLITAHEASLIDPDATEPLSRMLLTLFRWLIHLGVIAVPLRADLERLRACFPEASMVHIPHGSFYPPRALPEPENHSLLFFGSLAPYKGLATLLDAFQRLRERHPTLTLEIAGAEHPRFPNYGSHLRAACAHLPGIRWRGPVPEEEVEWIFARNTLVLLPYRQATGSSSVIYRAAAWGRPFVSSDLPALRATADEAGLAGNWVPPGDPEALARAIDHLLREASLREQQRQQNLRAIASCTMDRIAKAYLQIMESLPFRFALPQPLPQENG</sequence>
<evidence type="ECO:0000313" key="1">
    <source>
        <dbReference type="EMBL" id="GBD09930.1"/>
    </source>
</evidence>
<dbReference type="AlphaFoldDB" id="A0A2H5Y931"/>